<dbReference type="EnsemblPlants" id="OB03G37880.1">
    <property type="protein sequence ID" value="OB03G37880.1"/>
    <property type="gene ID" value="OB03G37880"/>
</dbReference>
<organism evidence="1">
    <name type="scientific">Oryza brachyantha</name>
    <name type="common">malo sina</name>
    <dbReference type="NCBI Taxonomy" id="4533"/>
    <lineage>
        <taxon>Eukaryota</taxon>
        <taxon>Viridiplantae</taxon>
        <taxon>Streptophyta</taxon>
        <taxon>Embryophyta</taxon>
        <taxon>Tracheophyta</taxon>
        <taxon>Spermatophyta</taxon>
        <taxon>Magnoliopsida</taxon>
        <taxon>Liliopsida</taxon>
        <taxon>Poales</taxon>
        <taxon>Poaceae</taxon>
        <taxon>BOP clade</taxon>
        <taxon>Oryzoideae</taxon>
        <taxon>Oryzeae</taxon>
        <taxon>Oryzinae</taxon>
        <taxon>Oryza</taxon>
    </lineage>
</organism>
<sequence>MKFFIPYVLLFKHISVCLLTCHNTICLLRATPTALYPNLLFLFFWQIVKKLHPTVCYSGFLNFSNLSYPL</sequence>
<name>J3LRW2_ORYBR</name>
<proteinExistence type="predicted"/>
<dbReference type="HOGENOM" id="CLU_2765363_0_0_1"/>
<dbReference type="Proteomes" id="UP000006038">
    <property type="component" value="Chromosome 3"/>
</dbReference>
<evidence type="ECO:0000313" key="2">
    <source>
        <dbReference type="Proteomes" id="UP000006038"/>
    </source>
</evidence>
<keyword evidence="2" id="KW-1185">Reference proteome</keyword>
<reference evidence="1" key="1">
    <citation type="journal article" date="2013" name="Nat. Commun.">
        <title>Whole-genome sequencing of Oryza brachyantha reveals mechanisms underlying Oryza genome evolution.</title>
        <authorList>
            <person name="Chen J."/>
            <person name="Huang Q."/>
            <person name="Gao D."/>
            <person name="Wang J."/>
            <person name="Lang Y."/>
            <person name="Liu T."/>
            <person name="Li B."/>
            <person name="Bai Z."/>
            <person name="Luis Goicoechea J."/>
            <person name="Liang C."/>
            <person name="Chen C."/>
            <person name="Zhang W."/>
            <person name="Sun S."/>
            <person name="Liao Y."/>
            <person name="Zhang X."/>
            <person name="Yang L."/>
            <person name="Song C."/>
            <person name="Wang M."/>
            <person name="Shi J."/>
            <person name="Liu G."/>
            <person name="Liu J."/>
            <person name="Zhou H."/>
            <person name="Zhou W."/>
            <person name="Yu Q."/>
            <person name="An N."/>
            <person name="Chen Y."/>
            <person name="Cai Q."/>
            <person name="Wang B."/>
            <person name="Liu B."/>
            <person name="Min J."/>
            <person name="Huang Y."/>
            <person name="Wu H."/>
            <person name="Li Z."/>
            <person name="Zhang Y."/>
            <person name="Yin Y."/>
            <person name="Song W."/>
            <person name="Jiang J."/>
            <person name="Jackson S.A."/>
            <person name="Wing R.A."/>
            <person name="Wang J."/>
            <person name="Chen M."/>
        </authorList>
    </citation>
    <scope>NUCLEOTIDE SEQUENCE [LARGE SCALE GENOMIC DNA]</scope>
    <source>
        <strain evidence="1">cv. IRGC 101232</strain>
    </source>
</reference>
<reference evidence="1" key="2">
    <citation type="submission" date="2013-04" db="UniProtKB">
        <authorList>
            <consortium name="EnsemblPlants"/>
        </authorList>
    </citation>
    <scope>IDENTIFICATION</scope>
</reference>
<evidence type="ECO:0000313" key="1">
    <source>
        <dbReference type="EnsemblPlants" id="OB03G37880.1"/>
    </source>
</evidence>
<protein>
    <submittedName>
        <fullName evidence="1">Uncharacterized protein</fullName>
    </submittedName>
</protein>
<accession>J3LRW2</accession>
<dbReference type="AlphaFoldDB" id="J3LRW2"/>
<dbReference type="Gramene" id="OB03G37880.1">
    <property type="protein sequence ID" value="OB03G37880.1"/>
    <property type="gene ID" value="OB03G37880"/>
</dbReference>